<evidence type="ECO:0008006" key="3">
    <source>
        <dbReference type="Google" id="ProtNLM"/>
    </source>
</evidence>
<keyword evidence="2" id="KW-1185">Reference proteome</keyword>
<sequence>MGNNDGIIINNGTVNAKNIAVGANSTINDNSTHTNHDLQQLSVLFNELLEKLHTSQEPISNKEDILDAIAELKEQIKQKEPRKSMLKILGKTLVDNLGNIKHLVPLAQNIWHHISSFIGSAAGV</sequence>
<proteinExistence type="predicted"/>
<evidence type="ECO:0000313" key="2">
    <source>
        <dbReference type="Proteomes" id="UP000306918"/>
    </source>
</evidence>
<dbReference type="AlphaFoldDB" id="A0A4S8HXT0"/>
<dbReference type="Proteomes" id="UP000306918">
    <property type="component" value="Unassembled WGS sequence"/>
</dbReference>
<accession>A0A4S8HXT0</accession>
<name>A0A4S8HXT0_9BACT</name>
<comment type="caution">
    <text evidence="1">The sequence shown here is derived from an EMBL/GenBank/DDBJ whole genome shotgun (WGS) entry which is preliminary data.</text>
</comment>
<reference evidence="1 2" key="1">
    <citation type="submission" date="2019-04" db="EMBL/GenBank/DDBJ databases">
        <title>Niastella caeni sp. nov., isolated from activated sludge.</title>
        <authorList>
            <person name="Sheng M."/>
        </authorList>
    </citation>
    <scope>NUCLEOTIDE SEQUENCE [LARGE SCALE GENOMIC DNA]</scope>
    <source>
        <strain evidence="1 2">HX-2-15</strain>
    </source>
</reference>
<gene>
    <name evidence="1" type="ORF">FAM09_10585</name>
</gene>
<evidence type="ECO:0000313" key="1">
    <source>
        <dbReference type="EMBL" id="THU40305.1"/>
    </source>
</evidence>
<organism evidence="1 2">
    <name type="scientific">Niastella caeni</name>
    <dbReference type="NCBI Taxonomy" id="2569763"/>
    <lineage>
        <taxon>Bacteria</taxon>
        <taxon>Pseudomonadati</taxon>
        <taxon>Bacteroidota</taxon>
        <taxon>Chitinophagia</taxon>
        <taxon>Chitinophagales</taxon>
        <taxon>Chitinophagaceae</taxon>
        <taxon>Niastella</taxon>
    </lineage>
</organism>
<dbReference type="EMBL" id="STFF01000002">
    <property type="protein sequence ID" value="THU40305.1"/>
    <property type="molecule type" value="Genomic_DNA"/>
</dbReference>
<dbReference type="RefSeq" id="WP_136577058.1">
    <property type="nucleotide sequence ID" value="NZ_STFF01000002.1"/>
</dbReference>
<protein>
    <recommendedName>
        <fullName evidence="3">DUF4404 family protein</fullName>
    </recommendedName>
</protein>